<feature type="transmembrane region" description="Helical" evidence="1">
    <location>
        <begin position="42"/>
        <end position="61"/>
    </location>
</feature>
<evidence type="ECO:0000313" key="2">
    <source>
        <dbReference type="EMBL" id="RHB38495.1"/>
    </source>
</evidence>
<feature type="transmembrane region" description="Helical" evidence="1">
    <location>
        <begin position="341"/>
        <end position="364"/>
    </location>
</feature>
<proteinExistence type="predicted"/>
<dbReference type="EMBL" id="QSGO01000001">
    <property type="protein sequence ID" value="RHB38495.1"/>
    <property type="molecule type" value="Genomic_DNA"/>
</dbReference>
<evidence type="ECO:0000313" key="3">
    <source>
        <dbReference type="Proteomes" id="UP000284379"/>
    </source>
</evidence>
<organism evidence="2 3">
    <name type="scientific">Bacteroides nordii</name>
    <dbReference type="NCBI Taxonomy" id="291645"/>
    <lineage>
        <taxon>Bacteria</taxon>
        <taxon>Pseudomonadati</taxon>
        <taxon>Bacteroidota</taxon>
        <taxon>Bacteroidia</taxon>
        <taxon>Bacteroidales</taxon>
        <taxon>Bacteroidaceae</taxon>
        <taxon>Bacteroides</taxon>
    </lineage>
</organism>
<dbReference type="InterPro" id="IPR049458">
    <property type="entry name" value="EpsG-like"/>
</dbReference>
<feature type="transmembrane region" description="Helical" evidence="1">
    <location>
        <begin position="210"/>
        <end position="232"/>
    </location>
</feature>
<feature type="transmembrane region" description="Helical" evidence="1">
    <location>
        <begin position="6"/>
        <end position="30"/>
    </location>
</feature>
<keyword evidence="1" id="KW-0472">Membrane</keyword>
<feature type="transmembrane region" description="Helical" evidence="1">
    <location>
        <begin position="109"/>
        <end position="127"/>
    </location>
</feature>
<name>A0A413VY37_9BACE</name>
<comment type="caution">
    <text evidence="2">The sequence shown here is derived from an EMBL/GenBank/DDBJ whole genome shotgun (WGS) entry which is preliminary data.</text>
</comment>
<dbReference type="AlphaFoldDB" id="A0A413VY37"/>
<feature type="transmembrane region" description="Helical" evidence="1">
    <location>
        <begin position="252"/>
        <end position="274"/>
    </location>
</feature>
<keyword evidence="1" id="KW-0812">Transmembrane</keyword>
<feature type="transmembrane region" description="Helical" evidence="1">
    <location>
        <begin position="318"/>
        <end position="334"/>
    </location>
</feature>
<dbReference type="Proteomes" id="UP000284379">
    <property type="component" value="Unassembled WGS sequence"/>
</dbReference>
<protein>
    <submittedName>
        <fullName evidence="2">EpsG family protein</fullName>
    </submittedName>
</protein>
<reference evidence="2 3" key="1">
    <citation type="submission" date="2018-08" db="EMBL/GenBank/DDBJ databases">
        <title>A genome reference for cultivated species of the human gut microbiota.</title>
        <authorList>
            <person name="Zou Y."/>
            <person name="Xue W."/>
            <person name="Luo G."/>
        </authorList>
    </citation>
    <scope>NUCLEOTIDE SEQUENCE [LARGE SCALE GENOMIC DNA]</scope>
    <source>
        <strain evidence="2 3">AM40-30BH</strain>
    </source>
</reference>
<accession>A0A413VY37</accession>
<dbReference type="RefSeq" id="WP_122200717.1">
    <property type="nucleotide sequence ID" value="NZ_CABJFV010000001.1"/>
</dbReference>
<dbReference type="Pfam" id="PF14897">
    <property type="entry name" value="EpsG"/>
    <property type="match status" value="1"/>
</dbReference>
<sequence>MWLFFFISFYILFVAFLLHILPSGGRVILADKSSIYWIKKKTVFLFFCLTFLCLLSALRSVNVGNDTHNYLDIYKNIHSFDGESYEGHFEIGYMLLNLLLRSISEEPQTILIATSIIIFVGYGRFIFKYSKIVWLSVFLFFTNGFFTFALSGIRQSIAIIILLVSYDYLRVNKFVKFLFIVVLASLFHSSAILFLFAYPICNLKWNSSSLFLIIFIGGLFYAGFDILLSYVFEIFTTYQYYDGSMYFGDTRLASIMNLSIGCCILLCCHALIFFTKNRKYYITDKNTICVDDEKMLFLVLIAVIILFISLKLNLFDRVALYFNVFSIVVLPNCIRKIKKSGVRLFFCLAIVILFFTYALTIQLLRPEWNKIYPYTLYFNL</sequence>
<keyword evidence="1" id="KW-1133">Transmembrane helix</keyword>
<evidence type="ECO:0000256" key="1">
    <source>
        <dbReference type="SAM" id="Phobius"/>
    </source>
</evidence>
<feature type="transmembrane region" description="Helical" evidence="1">
    <location>
        <begin position="134"/>
        <end position="165"/>
    </location>
</feature>
<feature type="transmembrane region" description="Helical" evidence="1">
    <location>
        <begin position="295"/>
        <end position="312"/>
    </location>
</feature>
<feature type="transmembrane region" description="Helical" evidence="1">
    <location>
        <begin position="177"/>
        <end position="198"/>
    </location>
</feature>
<gene>
    <name evidence="2" type="ORF">DW888_01395</name>
</gene>